<evidence type="ECO:0000256" key="6">
    <source>
        <dbReference type="SAM" id="SignalP"/>
    </source>
</evidence>
<comment type="similarity">
    <text evidence="1 4">Belongs to the glycosyl hydrolase 17 family.</text>
</comment>
<dbReference type="OrthoDB" id="941679at2759"/>
<dbReference type="FunFam" id="3.20.20.80:FF:000010">
    <property type="entry name" value="glucan endo-1,3-beta-glucosidase, basic"/>
    <property type="match status" value="1"/>
</dbReference>
<feature type="chain" id="PRO_5029806118" evidence="6">
    <location>
        <begin position="31"/>
        <end position="347"/>
    </location>
</feature>
<reference evidence="7 8" key="1">
    <citation type="submission" date="2019-07" db="EMBL/GenBank/DDBJ databases">
        <title>De Novo Assembly of kiwifruit Actinidia rufa.</title>
        <authorList>
            <person name="Sugita-Konishi S."/>
            <person name="Sato K."/>
            <person name="Mori E."/>
            <person name="Abe Y."/>
            <person name="Kisaki G."/>
            <person name="Hamano K."/>
            <person name="Suezawa K."/>
            <person name="Otani M."/>
            <person name="Fukuda T."/>
            <person name="Manabe T."/>
            <person name="Gomi K."/>
            <person name="Tabuchi M."/>
            <person name="Akimitsu K."/>
            <person name="Kataoka I."/>
        </authorList>
    </citation>
    <scope>NUCLEOTIDE SEQUENCE [LARGE SCALE GENOMIC DNA]</scope>
    <source>
        <strain evidence="8">cv. Fuchu</strain>
    </source>
</reference>
<feature type="signal peptide" evidence="6">
    <location>
        <begin position="1"/>
        <end position="30"/>
    </location>
</feature>
<dbReference type="AlphaFoldDB" id="A0A7J0F6I7"/>
<keyword evidence="8" id="KW-1185">Reference proteome</keyword>
<dbReference type="GO" id="GO:0005975">
    <property type="term" value="P:carbohydrate metabolic process"/>
    <property type="evidence" value="ECO:0007669"/>
    <property type="project" value="InterPro"/>
</dbReference>
<evidence type="ECO:0000313" key="8">
    <source>
        <dbReference type="Proteomes" id="UP000585474"/>
    </source>
</evidence>
<dbReference type="InterPro" id="IPR017853">
    <property type="entry name" value="GH"/>
</dbReference>
<dbReference type="Pfam" id="PF00332">
    <property type="entry name" value="Glyco_hydro_17"/>
    <property type="match status" value="1"/>
</dbReference>
<evidence type="ECO:0000256" key="3">
    <source>
        <dbReference type="ARBA" id="ARBA00023295"/>
    </source>
</evidence>
<proteinExistence type="inferred from homology"/>
<comment type="caution">
    <text evidence="7">The sequence shown here is derived from an EMBL/GenBank/DDBJ whole genome shotgun (WGS) entry which is preliminary data.</text>
</comment>
<dbReference type="InterPro" id="IPR044965">
    <property type="entry name" value="Glyco_hydro_17_plant"/>
</dbReference>
<sequence length="347" mass="37960">MAAFHFTTQKPLLLAALLLIVLLLPTDVQGIGVCNGQLGNDLPSDAEVVALYKANGIRGMRMYAPNPSALDALRGSDIDFVLDVPNQDLPALASNPNEAAQWIQNNVRNYFPDVKFRYISVGNEVNPNDEGETAQYVQFVLPAMRNVYNAIAAAGLQDQIKVSTATFMALVSNSFPPSNGVFGNAAFMNPIINFLVTTNAPLLANIYPYFGYIDNKSNIGREYALFTSRGVVVQDGEFGYQNLFDAMLDAMYSAVEKASGNAVEIVVSETGWPSDGGDEATTTDNAATYYRNAINHVKGGTPKRPGKAIETYLFAMFDENEKRGKQSERHFGLFTPNQQSKYQLSFN</sequence>
<keyword evidence="3 5" id="KW-0326">Glycosidase</keyword>
<organism evidence="7 8">
    <name type="scientific">Actinidia rufa</name>
    <dbReference type="NCBI Taxonomy" id="165716"/>
    <lineage>
        <taxon>Eukaryota</taxon>
        <taxon>Viridiplantae</taxon>
        <taxon>Streptophyta</taxon>
        <taxon>Embryophyta</taxon>
        <taxon>Tracheophyta</taxon>
        <taxon>Spermatophyta</taxon>
        <taxon>Magnoliopsida</taxon>
        <taxon>eudicotyledons</taxon>
        <taxon>Gunneridae</taxon>
        <taxon>Pentapetalae</taxon>
        <taxon>asterids</taxon>
        <taxon>Ericales</taxon>
        <taxon>Actinidiaceae</taxon>
        <taxon>Actinidia</taxon>
    </lineage>
</organism>
<evidence type="ECO:0000256" key="4">
    <source>
        <dbReference type="RuleBase" id="RU004335"/>
    </source>
</evidence>
<dbReference type="Gene3D" id="3.20.20.80">
    <property type="entry name" value="Glycosidases"/>
    <property type="match status" value="1"/>
</dbReference>
<keyword evidence="6" id="KW-0732">Signal</keyword>
<accession>A0A7J0F6I7</accession>
<dbReference type="PROSITE" id="PS00587">
    <property type="entry name" value="GLYCOSYL_HYDROL_F17"/>
    <property type="match status" value="1"/>
</dbReference>
<dbReference type="EMBL" id="BJWL01000009">
    <property type="protein sequence ID" value="GFY94305.1"/>
    <property type="molecule type" value="Genomic_DNA"/>
</dbReference>
<dbReference type="PANTHER" id="PTHR32227">
    <property type="entry name" value="GLUCAN ENDO-1,3-BETA-GLUCOSIDASE BG1-RELATED-RELATED"/>
    <property type="match status" value="1"/>
</dbReference>
<evidence type="ECO:0000256" key="1">
    <source>
        <dbReference type="ARBA" id="ARBA00008773"/>
    </source>
</evidence>
<evidence type="ECO:0000256" key="5">
    <source>
        <dbReference type="RuleBase" id="RU004336"/>
    </source>
</evidence>
<dbReference type="GO" id="GO:0004553">
    <property type="term" value="F:hydrolase activity, hydrolyzing O-glycosyl compounds"/>
    <property type="evidence" value="ECO:0007669"/>
    <property type="project" value="InterPro"/>
</dbReference>
<dbReference type="InterPro" id="IPR000490">
    <property type="entry name" value="Glyco_hydro_17"/>
</dbReference>
<dbReference type="Proteomes" id="UP000585474">
    <property type="component" value="Unassembled WGS sequence"/>
</dbReference>
<gene>
    <name evidence="7" type="ORF">Acr_09g0007510</name>
</gene>
<evidence type="ECO:0000313" key="7">
    <source>
        <dbReference type="EMBL" id="GFY94305.1"/>
    </source>
</evidence>
<name>A0A7J0F6I7_9ERIC</name>
<keyword evidence="2 5" id="KW-0378">Hydrolase</keyword>
<dbReference type="SUPFAM" id="SSF51445">
    <property type="entry name" value="(Trans)glycosidases"/>
    <property type="match status" value="1"/>
</dbReference>
<evidence type="ECO:0000256" key="2">
    <source>
        <dbReference type="ARBA" id="ARBA00022801"/>
    </source>
</evidence>
<protein>
    <submittedName>
        <fullName evidence="7">Beta-1,3-glucanase 1</fullName>
    </submittedName>
</protein>